<organism evidence="2 5">
    <name type="scientific">Hydrogenophaga crassostreae</name>
    <dbReference type="NCBI Taxonomy" id="1763535"/>
    <lineage>
        <taxon>Bacteria</taxon>
        <taxon>Pseudomonadati</taxon>
        <taxon>Pseudomonadota</taxon>
        <taxon>Betaproteobacteria</taxon>
        <taxon>Burkholderiales</taxon>
        <taxon>Comamonadaceae</taxon>
        <taxon>Hydrogenophaga</taxon>
    </lineage>
</organism>
<evidence type="ECO:0000313" key="4">
    <source>
        <dbReference type="Proteomes" id="UP000185657"/>
    </source>
</evidence>
<sequence length="481" mass="54160">MKRAGLTGDIRIVSDTDDLESLYDRASLLLLTSRLDPLPNIAIDAICKGLPLVCFAKASGIADILEDNQLKAECVADYLNTSDMASKAILLLEETTHIRVHKEFQSIGERAFSMETYCKQLIELQGDARHTLDQSTENVAALLECGQFDVTYYRGTSFPARHFRKVERESCWEYVVHTRTATVIRKPVAGFNPLVYRERIGLNRNTDPLLHHIRNPDISRDVLPVLLTPTGTSATIETQTKSVALHIHAYYPELLADILERLNRNETTISLFVTVDSIEKQAGVEKILSEKGFPLATVSIHSNRGRDVFPFLDICKSIKGRFDIIGHIHTKKSPHVMDGSDLVARWRDLLLGNLIGSDHCENMMDRIIFHMDTHANIQLVFPDDPHVISWGKNLRFAEVLTSDLEFSQLPKYFEFPVGTMFWATSAYLDGFVKMGMPDRFSPKEPLPIDGTILHAWERLLGAKVGTRPPGYAMTFVPGLTR</sequence>
<name>A0A162VV29_9BURK</name>
<dbReference type="Pfam" id="PF05045">
    <property type="entry name" value="RgpF"/>
    <property type="match status" value="1"/>
</dbReference>
<dbReference type="Proteomes" id="UP000185680">
    <property type="component" value="Chromosome"/>
</dbReference>
<dbReference type="InterPro" id="IPR007739">
    <property type="entry name" value="RgpF"/>
</dbReference>
<proteinExistence type="predicted"/>
<dbReference type="KEGG" id="hyl:LPB072_07165"/>
<reference evidence="3 4" key="1">
    <citation type="submission" date="2016-02" db="EMBL/GenBank/DDBJ databases">
        <title>Draft genome sequence of Hydrogenophaga sp. LPB0072.</title>
        <authorList>
            <person name="Shin S.-K."/>
            <person name="Yi H."/>
        </authorList>
    </citation>
    <scope>NUCLEOTIDE SEQUENCE [LARGE SCALE GENOMIC DNA]</scope>
    <source>
        <strain evidence="3 4">LPB0072</strain>
    </source>
</reference>
<dbReference type="GO" id="GO:0016757">
    <property type="term" value="F:glycosyltransferase activity"/>
    <property type="evidence" value="ECO:0007669"/>
    <property type="project" value="InterPro"/>
</dbReference>
<dbReference type="Pfam" id="PF00534">
    <property type="entry name" value="Glycos_transf_1"/>
    <property type="match status" value="1"/>
</dbReference>
<reference evidence="2 5" key="2">
    <citation type="submission" date="2016-10" db="EMBL/GenBank/DDBJ databases">
        <title>Hydorgenophaga sp. LPB0072 isolated from gastropod.</title>
        <authorList>
            <person name="Kim E."/>
            <person name="Yi H."/>
        </authorList>
    </citation>
    <scope>NUCLEOTIDE SEQUENCE [LARGE SCALE GENOMIC DNA]</scope>
    <source>
        <strain evidence="2 5">LPB0072</strain>
    </source>
</reference>
<protein>
    <recommendedName>
        <fullName evidence="1">Glycosyl transferase family 1 domain-containing protein</fullName>
    </recommendedName>
</protein>
<dbReference type="AlphaFoldDB" id="A0A162VV29"/>
<keyword evidence="4" id="KW-1185">Reference proteome</keyword>
<dbReference type="EMBL" id="LVWD01000030">
    <property type="protein sequence ID" value="OAD40529.1"/>
    <property type="molecule type" value="Genomic_DNA"/>
</dbReference>
<gene>
    <name evidence="2" type="ORF">LPB072_07165</name>
    <name evidence="3" type="ORF">LPB72_16650</name>
</gene>
<evidence type="ECO:0000313" key="5">
    <source>
        <dbReference type="Proteomes" id="UP000185680"/>
    </source>
</evidence>
<dbReference type="EMBL" id="CP017476">
    <property type="protein sequence ID" value="AOW12658.1"/>
    <property type="molecule type" value="Genomic_DNA"/>
</dbReference>
<evidence type="ECO:0000313" key="2">
    <source>
        <dbReference type="EMBL" id="AOW12658.1"/>
    </source>
</evidence>
<dbReference type="InterPro" id="IPR001296">
    <property type="entry name" value="Glyco_trans_1"/>
</dbReference>
<accession>A0A162VV29</accession>
<dbReference type="Gene3D" id="3.40.50.2000">
    <property type="entry name" value="Glycogen Phosphorylase B"/>
    <property type="match status" value="1"/>
</dbReference>
<dbReference type="SUPFAM" id="SSF53756">
    <property type="entry name" value="UDP-Glycosyltransferase/glycogen phosphorylase"/>
    <property type="match status" value="1"/>
</dbReference>
<dbReference type="Proteomes" id="UP000185657">
    <property type="component" value="Unassembled WGS sequence"/>
</dbReference>
<dbReference type="STRING" id="1763535.LPB072_07165"/>
<feature type="domain" description="Glycosyl transferase family 1" evidence="1">
    <location>
        <begin position="9"/>
        <end position="95"/>
    </location>
</feature>
<evidence type="ECO:0000313" key="3">
    <source>
        <dbReference type="EMBL" id="OAD40529.1"/>
    </source>
</evidence>
<evidence type="ECO:0000259" key="1">
    <source>
        <dbReference type="Pfam" id="PF00534"/>
    </source>
</evidence>